<dbReference type="EMBL" id="BOPZ01000025">
    <property type="protein sequence ID" value="GIM29980.1"/>
    <property type="molecule type" value="Genomic_DNA"/>
</dbReference>
<name>A0A919S2E2_9CLOT</name>
<comment type="caution">
    <text evidence="2">The sequence shown here is derived from an EMBL/GenBank/DDBJ whole genome shotgun (WGS) entry which is preliminary data.</text>
</comment>
<protein>
    <recommendedName>
        <fullName evidence="1">Lipocalin-like domain-containing protein</fullName>
    </recommendedName>
</protein>
<dbReference type="RefSeq" id="WP_212904662.1">
    <property type="nucleotide sequence ID" value="NZ_BOPZ01000025.1"/>
</dbReference>
<dbReference type="AlphaFoldDB" id="A0A919S2E2"/>
<dbReference type="InterPro" id="IPR024311">
    <property type="entry name" value="Lipocalin-like"/>
</dbReference>
<dbReference type="Pfam" id="PF13648">
    <property type="entry name" value="Lipocalin_4"/>
    <property type="match status" value="1"/>
</dbReference>
<organism evidence="2 3">
    <name type="scientific">Clostridium polyendosporum</name>
    <dbReference type="NCBI Taxonomy" id="69208"/>
    <lineage>
        <taxon>Bacteria</taxon>
        <taxon>Bacillati</taxon>
        <taxon>Bacillota</taxon>
        <taxon>Clostridia</taxon>
        <taxon>Eubacteriales</taxon>
        <taxon>Clostridiaceae</taxon>
        <taxon>Clostridium</taxon>
    </lineage>
</organism>
<evidence type="ECO:0000313" key="3">
    <source>
        <dbReference type="Proteomes" id="UP000679179"/>
    </source>
</evidence>
<sequence length="106" mass="12365">MNHVPNELYQKWRHSFEEDKDDIMVFRPEPFNFPPSRGRSGMEFRHDGTFIKTNIGSADVNEVSKGQWQMKNSHNLQVSVDEDKQNLEIIECENNILKVKSPSTNT</sequence>
<accession>A0A919S2E2</accession>
<keyword evidence="3" id="KW-1185">Reference proteome</keyword>
<reference evidence="2" key="1">
    <citation type="submission" date="2021-03" db="EMBL/GenBank/DDBJ databases">
        <title>Taxonomic study of Clostridium polyendosporum from meadow-gley soil under rice.</title>
        <authorList>
            <person name="Kobayashi H."/>
            <person name="Tanizawa Y."/>
            <person name="Yagura M."/>
        </authorList>
    </citation>
    <scope>NUCLEOTIDE SEQUENCE</scope>
    <source>
        <strain evidence="2">JCM 30710</strain>
    </source>
</reference>
<dbReference type="Proteomes" id="UP000679179">
    <property type="component" value="Unassembled WGS sequence"/>
</dbReference>
<proteinExistence type="predicted"/>
<evidence type="ECO:0000259" key="1">
    <source>
        <dbReference type="Pfam" id="PF13648"/>
    </source>
</evidence>
<gene>
    <name evidence="2" type="ORF">CPJCM30710_26460</name>
</gene>
<evidence type="ECO:0000313" key="2">
    <source>
        <dbReference type="EMBL" id="GIM29980.1"/>
    </source>
</evidence>
<feature type="domain" description="Lipocalin-like" evidence="1">
    <location>
        <begin position="12"/>
        <end position="98"/>
    </location>
</feature>